<evidence type="ECO:0000313" key="4">
    <source>
        <dbReference type="EMBL" id="GAA4042390.1"/>
    </source>
</evidence>
<keyword evidence="2" id="KW-0067">ATP-binding</keyword>
<proteinExistence type="predicted"/>
<dbReference type="InterPro" id="IPR041664">
    <property type="entry name" value="AAA_16"/>
</dbReference>
<feature type="domain" description="HTH luxR-type" evidence="3">
    <location>
        <begin position="906"/>
        <end position="971"/>
    </location>
</feature>
<dbReference type="InterPro" id="IPR011990">
    <property type="entry name" value="TPR-like_helical_dom_sf"/>
</dbReference>
<sequence length="981" mass="104791">MSQTSFSTPLIGRDVELDRLSGVLERARGGEARAVLIAGDAGVGKTRVLDEVAGRAVERGMIVLTGHCVDLGDVGLPYLPFTEVLGTVAGDERFADVLAAHPVVDRLLGGGTDAVGDRLRLFEGIAGLLGDLADVAPVLLVLEDLHWADQSSRDLLRFLLSRGILQRAASGAPSHRLAVFASYRADDLHRRHPLRPLLAELVRLPAVERLELRPMADAEVARLVRAVQERPLSDATVRRIVERAEGNAFYAEELVAATDAEAGGMPGGLADALLIRFEQLTDTAQQVLRTAAVAGRRVEHDLLRGAVGIPEEELESALREALGRQLLVPGDRDTYAFRHALAREAVYADLLPGERARLHGTFARLLAGRGRTAETAAERAHHYRASHDLAEALVASLEAADHAQGVGAPAEELRHLEAALDLWSSVDQSARPSGEGNDRVTLTLRASAAAAHAGEAHRAVALTRAALAGVGQDTDTELAARVRYTLAGNLLGVDSLTAAFAYSSEALALIPAEPPSRTWVWAAATHVMAARTVGEDETALRVAREALRTAEKLQVTDARADLLISLATLEGGGRRTPEGRERLREARELARQSGNAPVEMRALFHLAAGCHESGDLEESLPWLAEGLDRARRAGLLSSPYPLEMRFLQLLVLYTLGRWDECVRAAAADAEMLPAAGAFTTGPAMYVALARGDSAAAEQARALLEGPFDWMSTLVAAITLTDAAAQRGDAEEAVQRMRSTVSALTDDTGILPDVTVRLAALALSAVADRAAELRQNGDEAGVRSWADTATELVELARTTAARGRVGTPQGPEGMAWLARAEAEWARAVGGPDTAAWAKAVAAFDYGDDYERARCRLRHAEALLATGDREAAATEARAARETAARLGATPLLERLDTLIRRGRLAEASPDRSSPLTAREQDVLRLLALGRSNRQIGEELYITGKTASVHVSNILAKLSAASRTEAVAVAYREGLITREETVGR</sequence>
<dbReference type="PROSITE" id="PS50043">
    <property type="entry name" value="HTH_LUXR_2"/>
    <property type="match status" value="1"/>
</dbReference>
<evidence type="ECO:0000256" key="2">
    <source>
        <dbReference type="ARBA" id="ARBA00022840"/>
    </source>
</evidence>
<dbReference type="Gene3D" id="1.10.10.10">
    <property type="entry name" value="Winged helix-like DNA-binding domain superfamily/Winged helix DNA-binding domain"/>
    <property type="match status" value="1"/>
</dbReference>
<dbReference type="Pfam" id="PF00196">
    <property type="entry name" value="GerE"/>
    <property type="match status" value="1"/>
</dbReference>
<dbReference type="PANTHER" id="PTHR16305">
    <property type="entry name" value="TESTICULAR SOLUBLE ADENYLYL CYCLASE"/>
    <property type="match status" value="1"/>
</dbReference>
<dbReference type="CDD" id="cd06170">
    <property type="entry name" value="LuxR_C_like"/>
    <property type="match status" value="1"/>
</dbReference>
<dbReference type="SUPFAM" id="SSF52540">
    <property type="entry name" value="P-loop containing nucleoside triphosphate hydrolases"/>
    <property type="match status" value="1"/>
</dbReference>
<dbReference type="InterPro" id="IPR036388">
    <property type="entry name" value="WH-like_DNA-bd_sf"/>
</dbReference>
<dbReference type="EMBL" id="BAAAZY010000004">
    <property type="protein sequence ID" value="GAA4042390.1"/>
    <property type="molecule type" value="Genomic_DNA"/>
</dbReference>
<dbReference type="Gene3D" id="1.25.40.10">
    <property type="entry name" value="Tetratricopeptide repeat domain"/>
    <property type="match status" value="1"/>
</dbReference>
<evidence type="ECO:0000256" key="1">
    <source>
        <dbReference type="ARBA" id="ARBA00022741"/>
    </source>
</evidence>
<dbReference type="InterPro" id="IPR016032">
    <property type="entry name" value="Sig_transdc_resp-reg_C-effctor"/>
</dbReference>
<dbReference type="PANTHER" id="PTHR16305:SF35">
    <property type="entry name" value="TRANSCRIPTIONAL ACTIVATOR DOMAIN"/>
    <property type="match status" value="1"/>
</dbReference>
<comment type="caution">
    <text evidence="4">The sequence shown here is derived from an EMBL/GenBank/DDBJ whole genome shotgun (WGS) entry which is preliminary data.</text>
</comment>
<dbReference type="Proteomes" id="UP001499984">
    <property type="component" value="Unassembled WGS sequence"/>
</dbReference>
<evidence type="ECO:0000313" key="5">
    <source>
        <dbReference type="Proteomes" id="UP001499984"/>
    </source>
</evidence>
<dbReference type="InterPro" id="IPR000792">
    <property type="entry name" value="Tscrpt_reg_LuxR_C"/>
</dbReference>
<dbReference type="Gene3D" id="3.40.50.300">
    <property type="entry name" value="P-loop containing nucleotide triphosphate hydrolases"/>
    <property type="match status" value="1"/>
</dbReference>
<dbReference type="Pfam" id="PF13191">
    <property type="entry name" value="AAA_16"/>
    <property type="match status" value="1"/>
</dbReference>
<dbReference type="SMART" id="SM00421">
    <property type="entry name" value="HTH_LUXR"/>
    <property type="match status" value="1"/>
</dbReference>
<keyword evidence="5" id="KW-1185">Reference proteome</keyword>
<accession>A0ABP7UFQ0</accession>
<dbReference type="RefSeq" id="WP_345008808.1">
    <property type="nucleotide sequence ID" value="NZ_BAAAZY010000004.1"/>
</dbReference>
<evidence type="ECO:0000259" key="3">
    <source>
        <dbReference type="PROSITE" id="PS50043"/>
    </source>
</evidence>
<gene>
    <name evidence="4" type="ORF">GCM10022233_09210</name>
</gene>
<dbReference type="SUPFAM" id="SSF48452">
    <property type="entry name" value="TPR-like"/>
    <property type="match status" value="1"/>
</dbReference>
<reference evidence="5" key="1">
    <citation type="journal article" date="2019" name="Int. J. Syst. Evol. Microbiol.">
        <title>The Global Catalogue of Microorganisms (GCM) 10K type strain sequencing project: providing services to taxonomists for standard genome sequencing and annotation.</title>
        <authorList>
            <consortium name="The Broad Institute Genomics Platform"/>
            <consortium name="The Broad Institute Genome Sequencing Center for Infectious Disease"/>
            <person name="Wu L."/>
            <person name="Ma J."/>
        </authorList>
    </citation>
    <scope>NUCLEOTIDE SEQUENCE [LARGE SCALE GENOMIC DNA]</scope>
    <source>
        <strain evidence="5">JCM 16925</strain>
    </source>
</reference>
<protein>
    <submittedName>
        <fullName evidence="4">Helix-turn-helix transcriptional regulator</fullName>
    </submittedName>
</protein>
<organism evidence="4 5">
    <name type="scientific">Streptomyces shaanxiensis</name>
    <dbReference type="NCBI Taxonomy" id="653357"/>
    <lineage>
        <taxon>Bacteria</taxon>
        <taxon>Bacillati</taxon>
        <taxon>Actinomycetota</taxon>
        <taxon>Actinomycetes</taxon>
        <taxon>Kitasatosporales</taxon>
        <taxon>Streptomycetaceae</taxon>
        <taxon>Streptomyces</taxon>
    </lineage>
</organism>
<name>A0ABP7UFQ0_9ACTN</name>
<dbReference type="SUPFAM" id="SSF46894">
    <property type="entry name" value="C-terminal effector domain of the bipartite response regulators"/>
    <property type="match status" value="1"/>
</dbReference>
<dbReference type="InterPro" id="IPR027417">
    <property type="entry name" value="P-loop_NTPase"/>
</dbReference>
<dbReference type="PRINTS" id="PR00038">
    <property type="entry name" value="HTHLUXR"/>
</dbReference>
<keyword evidence="1" id="KW-0547">Nucleotide-binding</keyword>